<gene>
    <name evidence="1" type="ORF">PVL29_003696</name>
</gene>
<reference evidence="1 2" key="1">
    <citation type="journal article" date="2023" name="BMC Biotechnol.">
        <title>Vitis rotundifolia cv Carlos genome sequencing.</title>
        <authorList>
            <person name="Huff M."/>
            <person name="Hulse-Kemp A."/>
            <person name="Scheffler B."/>
            <person name="Youngblood R."/>
            <person name="Simpson S."/>
            <person name="Babiker E."/>
            <person name="Staton M."/>
        </authorList>
    </citation>
    <scope>NUCLEOTIDE SEQUENCE [LARGE SCALE GENOMIC DNA]</scope>
    <source>
        <tissue evidence="1">Leaf</tissue>
    </source>
</reference>
<sequence length="96" mass="10809">MVIYDLFVGEWYTFILKIGGKIMVQHFQRIHRRTGVPFNSMLFFDDEDKNSESVKMASNNSSSFILVGNGLNIGALRQGLTKFSQNSASSGNTKRN</sequence>
<dbReference type="GO" id="GO:0003993">
    <property type="term" value="F:acid phosphatase activity"/>
    <property type="evidence" value="ECO:0007669"/>
    <property type="project" value="TreeGrafter"/>
</dbReference>
<proteinExistence type="predicted"/>
<comment type="caution">
    <text evidence="1">The sequence shown here is derived from an EMBL/GenBank/DDBJ whole genome shotgun (WGS) entry which is preliminary data.</text>
</comment>
<keyword evidence="2" id="KW-1185">Reference proteome</keyword>
<dbReference type="AlphaFoldDB" id="A0AA39E3Y5"/>
<dbReference type="PANTHER" id="PTHR17901:SF14">
    <property type="entry name" value="MAGNESIUM-DEPENDENT PHOSPHATASE 1"/>
    <property type="match status" value="1"/>
</dbReference>
<dbReference type="PANTHER" id="PTHR17901">
    <property type="entry name" value="MAGNESIUM-DEPENDENT PHOSPHATASE 1 MDP1"/>
    <property type="match status" value="1"/>
</dbReference>
<dbReference type="Gene3D" id="3.40.50.1000">
    <property type="entry name" value="HAD superfamily/HAD-like"/>
    <property type="match status" value="1"/>
</dbReference>
<evidence type="ECO:0000313" key="2">
    <source>
        <dbReference type="Proteomes" id="UP001168098"/>
    </source>
</evidence>
<name>A0AA39E3Y5_VITRO</name>
<protein>
    <submittedName>
        <fullName evidence="1">Uncharacterized protein</fullName>
    </submittedName>
</protein>
<dbReference type="InterPro" id="IPR010036">
    <property type="entry name" value="MDP_1_eu_arc"/>
</dbReference>
<accession>A0AA39E3Y5</accession>
<evidence type="ECO:0000313" key="1">
    <source>
        <dbReference type="EMBL" id="KAJ9705730.1"/>
    </source>
</evidence>
<dbReference type="Pfam" id="PF12689">
    <property type="entry name" value="Acid_PPase"/>
    <property type="match status" value="1"/>
</dbReference>
<dbReference type="InterPro" id="IPR023214">
    <property type="entry name" value="HAD_sf"/>
</dbReference>
<dbReference type="EMBL" id="JARBHA010000003">
    <property type="protein sequence ID" value="KAJ9705730.1"/>
    <property type="molecule type" value="Genomic_DNA"/>
</dbReference>
<dbReference type="Proteomes" id="UP001168098">
    <property type="component" value="Unassembled WGS sequence"/>
</dbReference>
<organism evidence="1 2">
    <name type="scientific">Vitis rotundifolia</name>
    <name type="common">Muscadine grape</name>
    <dbReference type="NCBI Taxonomy" id="103349"/>
    <lineage>
        <taxon>Eukaryota</taxon>
        <taxon>Viridiplantae</taxon>
        <taxon>Streptophyta</taxon>
        <taxon>Embryophyta</taxon>
        <taxon>Tracheophyta</taxon>
        <taxon>Spermatophyta</taxon>
        <taxon>Magnoliopsida</taxon>
        <taxon>eudicotyledons</taxon>
        <taxon>Gunneridae</taxon>
        <taxon>Pentapetalae</taxon>
        <taxon>rosids</taxon>
        <taxon>Vitales</taxon>
        <taxon>Vitaceae</taxon>
        <taxon>Viteae</taxon>
        <taxon>Vitis</taxon>
    </lineage>
</organism>